<dbReference type="AlphaFoldDB" id="A0A553HR10"/>
<gene>
    <name evidence="2" type="ORF">FHL15_008746</name>
</gene>
<protein>
    <submittedName>
        <fullName evidence="2">Uncharacterized protein</fullName>
    </submittedName>
</protein>
<dbReference type="Proteomes" id="UP000319160">
    <property type="component" value="Unassembled WGS sequence"/>
</dbReference>
<keyword evidence="3" id="KW-1185">Reference proteome</keyword>
<evidence type="ECO:0000313" key="2">
    <source>
        <dbReference type="EMBL" id="TRX90381.1"/>
    </source>
</evidence>
<sequence>MSSITLLSSSCDNVPPLPQHLRPGSQHSPRPSPRASLCTSLIATTTSYKNEGVKVIETPAKKSAAQNIPILTNRDQGMVVRDFSLPLSGPSGVLVNPYDVEAANTYASTGDVDDTGGWLVLHKQRHQRAFAPYLAAAVAAAAKRHSTPDDPLSQAQAKIMRMALEFEAEGSDGNSVLAPTASTALSTCTPAGTSVTGGVADPSATCISQRLPKASFLERCGKVLVKKRSFWKKKEEEEEEN</sequence>
<accession>A0A553HR10</accession>
<feature type="compositionally biased region" description="Polar residues" evidence="1">
    <location>
        <begin position="1"/>
        <end position="12"/>
    </location>
</feature>
<feature type="region of interest" description="Disordered" evidence="1">
    <location>
        <begin position="1"/>
        <end position="35"/>
    </location>
</feature>
<reference evidence="3" key="1">
    <citation type="submission" date="2019-06" db="EMBL/GenBank/DDBJ databases">
        <title>Draft genome sequence of the griseofulvin-producing fungus Xylaria cubensis strain G536.</title>
        <authorList>
            <person name="Mead M.E."/>
            <person name="Raja H.A."/>
            <person name="Steenwyk J.L."/>
            <person name="Knowles S.L."/>
            <person name="Oberlies N.H."/>
            <person name="Rokas A."/>
        </authorList>
    </citation>
    <scope>NUCLEOTIDE SEQUENCE [LARGE SCALE GENOMIC DNA]</scope>
    <source>
        <strain evidence="3">G536</strain>
    </source>
</reference>
<evidence type="ECO:0000256" key="1">
    <source>
        <dbReference type="SAM" id="MobiDB-lite"/>
    </source>
</evidence>
<organism evidence="2 3">
    <name type="scientific">Xylaria flabelliformis</name>
    <dbReference type="NCBI Taxonomy" id="2512241"/>
    <lineage>
        <taxon>Eukaryota</taxon>
        <taxon>Fungi</taxon>
        <taxon>Dikarya</taxon>
        <taxon>Ascomycota</taxon>
        <taxon>Pezizomycotina</taxon>
        <taxon>Sordariomycetes</taxon>
        <taxon>Xylariomycetidae</taxon>
        <taxon>Xylariales</taxon>
        <taxon>Xylariaceae</taxon>
        <taxon>Xylaria</taxon>
    </lineage>
</organism>
<dbReference type="EMBL" id="VFLP01000056">
    <property type="protein sequence ID" value="TRX90381.1"/>
    <property type="molecule type" value="Genomic_DNA"/>
</dbReference>
<dbReference type="STRING" id="2512241.A0A553HR10"/>
<name>A0A553HR10_9PEZI</name>
<evidence type="ECO:0000313" key="3">
    <source>
        <dbReference type="Proteomes" id="UP000319160"/>
    </source>
</evidence>
<dbReference type="OrthoDB" id="4741270at2759"/>
<comment type="caution">
    <text evidence="2">The sequence shown here is derived from an EMBL/GenBank/DDBJ whole genome shotgun (WGS) entry which is preliminary data.</text>
</comment>
<proteinExistence type="predicted"/>